<proteinExistence type="predicted"/>
<evidence type="ECO:0000259" key="1">
    <source>
        <dbReference type="Pfam" id="PF05598"/>
    </source>
</evidence>
<dbReference type="InterPro" id="IPR008490">
    <property type="entry name" value="Transposase_InsH_N"/>
</dbReference>
<gene>
    <name evidence="2" type="ORF">S03H2_38183</name>
</gene>
<dbReference type="PANTHER" id="PTHR33408">
    <property type="entry name" value="TRANSPOSASE"/>
    <property type="match status" value="1"/>
</dbReference>
<dbReference type="AlphaFoldDB" id="X1HB18"/>
<name>X1HB18_9ZZZZ</name>
<accession>X1HB18</accession>
<feature type="domain" description="Transposase InsH N-terminal" evidence="1">
    <location>
        <begin position="16"/>
        <end position="109"/>
    </location>
</feature>
<dbReference type="PANTHER" id="PTHR33408:SF2">
    <property type="entry name" value="TRANSPOSASE DDE DOMAIN-CONTAINING PROTEIN"/>
    <property type="match status" value="1"/>
</dbReference>
<sequence>MQHKQGEDRNQMFMFSLESAIASDSFVRVVDVFVDAIDLNSFGFAHVECEEEGRPPYHPSALLKLYLYGYRYGIRTTRKLEREAQTNIEAMWLLSGLRPKYKTIADFRKNHSKA</sequence>
<protein>
    <recommendedName>
        <fullName evidence="1">Transposase InsH N-terminal domain-containing protein</fullName>
    </recommendedName>
</protein>
<reference evidence="2" key="1">
    <citation type="journal article" date="2014" name="Front. Microbiol.">
        <title>High frequency of phylogenetically diverse reductive dehalogenase-homologous genes in deep subseafloor sedimentary metagenomes.</title>
        <authorList>
            <person name="Kawai M."/>
            <person name="Futagami T."/>
            <person name="Toyoda A."/>
            <person name="Takaki Y."/>
            <person name="Nishi S."/>
            <person name="Hori S."/>
            <person name="Arai W."/>
            <person name="Tsubouchi T."/>
            <person name="Morono Y."/>
            <person name="Uchiyama I."/>
            <person name="Ito T."/>
            <person name="Fujiyama A."/>
            <person name="Inagaki F."/>
            <person name="Takami H."/>
        </authorList>
    </citation>
    <scope>NUCLEOTIDE SEQUENCE</scope>
    <source>
        <strain evidence="2">Expedition CK06-06</strain>
    </source>
</reference>
<organism evidence="2">
    <name type="scientific">marine sediment metagenome</name>
    <dbReference type="NCBI Taxonomy" id="412755"/>
    <lineage>
        <taxon>unclassified sequences</taxon>
        <taxon>metagenomes</taxon>
        <taxon>ecological metagenomes</taxon>
    </lineage>
</organism>
<dbReference type="EMBL" id="BARU01023537">
    <property type="protein sequence ID" value="GAH54275.1"/>
    <property type="molecule type" value="Genomic_DNA"/>
</dbReference>
<feature type="non-terminal residue" evidence="2">
    <location>
        <position position="114"/>
    </location>
</feature>
<evidence type="ECO:0000313" key="2">
    <source>
        <dbReference type="EMBL" id="GAH54275.1"/>
    </source>
</evidence>
<comment type="caution">
    <text evidence="2">The sequence shown here is derived from an EMBL/GenBank/DDBJ whole genome shotgun (WGS) entry which is preliminary data.</text>
</comment>
<dbReference type="Pfam" id="PF05598">
    <property type="entry name" value="DUF772"/>
    <property type="match status" value="1"/>
</dbReference>